<gene>
    <name evidence="2" type="ORF">An12g05420</name>
</gene>
<sequence>MSANFSRFSLLPTELRLSIWQHSLPTPVHQGLYIYKKGCWEAHLVSEDRFHLSFNLSRLITMRVDVPPFLVNHEAHSVAQNWLHQQAGTILVHWTPDGFHFTRPFRPASDTLYVPDCRYLEFLMEGPDVAFAPQYEGLNYETSPPAFPRIAFSRSLLEREKNCITSVFDMIEYQDFEEVSVVEDMSEDDEGDLMVLPRVQRPWGWTVVPGTETLVWHNSARAYRREKGYEGDEADAFARLVEQASVGIGSWIGWEYDRLLKYICFSRPPIMRENGSI</sequence>
<dbReference type="Pfam" id="PF20150">
    <property type="entry name" value="2EXR"/>
    <property type="match status" value="1"/>
</dbReference>
<name>A0AAJ6QDI3_ASPNG</name>
<dbReference type="GeneID" id="4985892"/>
<accession>A0AAJ6QDI3</accession>
<evidence type="ECO:0000259" key="1">
    <source>
        <dbReference type="Pfam" id="PF20150"/>
    </source>
</evidence>
<dbReference type="AlphaFoldDB" id="A0AAJ6QDI3"/>
<protein>
    <recommendedName>
        <fullName evidence="1">2EXR domain-containing protein</fullName>
    </recommendedName>
</protein>
<evidence type="ECO:0000313" key="2">
    <source>
        <dbReference type="RefSeq" id="XP_001395610.3"/>
    </source>
</evidence>
<dbReference type="InterPro" id="IPR045518">
    <property type="entry name" value="2EXR"/>
</dbReference>
<organism evidence="2">
    <name type="scientific">Aspergillus niger</name>
    <dbReference type="NCBI Taxonomy" id="5061"/>
    <lineage>
        <taxon>Eukaryota</taxon>
        <taxon>Fungi</taxon>
        <taxon>Dikarya</taxon>
        <taxon>Ascomycota</taxon>
        <taxon>Pezizomycotina</taxon>
        <taxon>Eurotiomycetes</taxon>
        <taxon>Eurotiomycetidae</taxon>
        <taxon>Eurotiales</taxon>
        <taxon>Aspergillaceae</taxon>
        <taxon>Aspergillus</taxon>
        <taxon>Aspergillus subgen. Circumdati</taxon>
    </lineage>
</organism>
<reference evidence="2" key="1">
    <citation type="submission" date="2025-02" db="EMBL/GenBank/DDBJ databases">
        <authorList>
            <consortium name="NCBI Genome Project"/>
        </authorList>
    </citation>
    <scope>NUCLEOTIDE SEQUENCE</scope>
</reference>
<dbReference type="RefSeq" id="XP_001395610.3">
    <property type="nucleotide sequence ID" value="XM_001395573.3"/>
</dbReference>
<proteinExistence type="predicted"/>
<dbReference type="VEuPathDB" id="FungiDB:An12g05420"/>
<dbReference type="KEGG" id="ang:An12g05420"/>
<feature type="domain" description="2EXR" evidence="1">
    <location>
        <begin position="5"/>
        <end position="111"/>
    </location>
</feature>
<reference evidence="2" key="2">
    <citation type="submission" date="2025-08" db="UniProtKB">
        <authorList>
            <consortium name="RefSeq"/>
        </authorList>
    </citation>
    <scope>IDENTIFICATION</scope>
</reference>